<dbReference type="OrthoDB" id="7170465at2"/>
<protein>
    <submittedName>
        <fullName evidence="1">dTDP-4-dehydrorhamnose reductase</fullName>
    </submittedName>
</protein>
<name>A0A2P8FA85_9RHOB</name>
<accession>A0A2P8FA85</accession>
<keyword evidence="2" id="KW-1185">Reference proteome</keyword>
<dbReference type="RefSeq" id="WP_106609018.1">
    <property type="nucleotide sequence ID" value="NZ_PYGJ01000009.1"/>
</dbReference>
<dbReference type="AlphaFoldDB" id="A0A2P8FA85"/>
<dbReference type="InterPro" id="IPR036291">
    <property type="entry name" value="NAD(P)-bd_dom_sf"/>
</dbReference>
<sequence length="305" mass="33717">MSQTVLILGATGRLGRHAAAAFSSAGWHVRVFNRHTDTLETAVYDVDVIVNAWNPAYPDWVAQMPRLHSAVIRAARLVNATVIVPGNVYVYGSEAPAPWSADTPHLATNPLGRNRQSMERAYRDSGVRTILLRGGDFIDTQESGNWFDKIMTAKLNRGRLVYPGATDIPHAWAYLPDMARAAVALAEMRDKLSDFEDIPFPGYTLTGVEIAKHLSDITGQNVGLSPFNWRAIRLAVPFWKLARHLLEMRYLWNKPHSLDAARFDTLLPDFEPTPVAQALASAIGHASQVQINPDQPVSARVGAFM</sequence>
<dbReference type="Proteomes" id="UP000240418">
    <property type="component" value="Unassembled WGS sequence"/>
</dbReference>
<dbReference type="EMBL" id="PYGJ01000009">
    <property type="protein sequence ID" value="PSL18639.1"/>
    <property type="molecule type" value="Genomic_DNA"/>
</dbReference>
<proteinExistence type="predicted"/>
<reference evidence="1 2" key="1">
    <citation type="submission" date="2018-03" db="EMBL/GenBank/DDBJ databases">
        <title>Genomic Encyclopedia of Archaeal and Bacterial Type Strains, Phase II (KMG-II): from individual species to whole genera.</title>
        <authorList>
            <person name="Goeker M."/>
        </authorList>
    </citation>
    <scope>NUCLEOTIDE SEQUENCE [LARGE SCALE GENOMIC DNA]</scope>
    <source>
        <strain evidence="1 2">DSM 100673</strain>
    </source>
</reference>
<organism evidence="1 2">
    <name type="scientific">Shimia abyssi</name>
    <dbReference type="NCBI Taxonomy" id="1662395"/>
    <lineage>
        <taxon>Bacteria</taxon>
        <taxon>Pseudomonadati</taxon>
        <taxon>Pseudomonadota</taxon>
        <taxon>Alphaproteobacteria</taxon>
        <taxon>Rhodobacterales</taxon>
        <taxon>Roseobacteraceae</taxon>
    </lineage>
</organism>
<comment type="caution">
    <text evidence="1">The sequence shown here is derived from an EMBL/GenBank/DDBJ whole genome shotgun (WGS) entry which is preliminary data.</text>
</comment>
<dbReference type="SUPFAM" id="SSF51735">
    <property type="entry name" value="NAD(P)-binding Rossmann-fold domains"/>
    <property type="match status" value="1"/>
</dbReference>
<evidence type="ECO:0000313" key="2">
    <source>
        <dbReference type="Proteomes" id="UP000240418"/>
    </source>
</evidence>
<gene>
    <name evidence="1" type="ORF">CLV88_10924</name>
</gene>
<evidence type="ECO:0000313" key="1">
    <source>
        <dbReference type="EMBL" id="PSL18639.1"/>
    </source>
</evidence>
<dbReference type="Gene3D" id="3.40.50.720">
    <property type="entry name" value="NAD(P)-binding Rossmann-like Domain"/>
    <property type="match status" value="1"/>
</dbReference>